<dbReference type="STRING" id="1328759.A0A5C2RNW1"/>
<organism evidence="1 2">
    <name type="scientific">Lentinus tigrinus ALCF2SS1-6</name>
    <dbReference type="NCBI Taxonomy" id="1328759"/>
    <lineage>
        <taxon>Eukaryota</taxon>
        <taxon>Fungi</taxon>
        <taxon>Dikarya</taxon>
        <taxon>Basidiomycota</taxon>
        <taxon>Agaricomycotina</taxon>
        <taxon>Agaricomycetes</taxon>
        <taxon>Polyporales</taxon>
        <taxon>Polyporaceae</taxon>
        <taxon>Lentinus</taxon>
    </lineage>
</organism>
<dbReference type="EMBL" id="ML122413">
    <property type="protein sequence ID" value="RPD52147.1"/>
    <property type="molecule type" value="Genomic_DNA"/>
</dbReference>
<feature type="non-terminal residue" evidence="1">
    <location>
        <position position="1"/>
    </location>
</feature>
<dbReference type="Proteomes" id="UP000313359">
    <property type="component" value="Unassembled WGS sequence"/>
</dbReference>
<dbReference type="AlphaFoldDB" id="A0A5C2RNW1"/>
<reference evidence="1" key="1">
    <citation type="journal article" date="2018" name="Genome Biol. Evol.">
        <title>Genomics and development of Lentinus tigrinus, a white-rot wood-decaying mushroom with dimorphic fruiting bodies.</title>
        <authorList>
            <person name="Wu B."/>
            <person name="Xu Z."/>
            <person name="Knudson A."/>
            <person name="Carlson A."/>
            <person name="Chen N."/>
            <person name="Kovaka S."/>
            <person name="LaButti K."/>
            <person name="Lipzen A."/>
            <person name="Pennachio C."/>
            <person name="Riley R."/>
            <person name="Schakwitz W."/>
            <person name="Umezawa K."/>
            <person name="Ohm R.A."/>
            <person name="Grigoriev I.V."/>
            <person name="Nagy L.G."/>
            <person name="Gibbons J."/>
            <person name="Hibbett D."/>
        </authorList>
    </citation>
    <scope>NUCLEOTIDE SEQUENCE [LARGE SCALE GENOMIC DNA]</scope>
    <source>
        <strain evidence="1">ALCF2SS1-6</strain>
    </source>
</reference>
<protein>
    <submittedName>
        <fullName evidence="1">Uncharacterized protein</fullName>
    </submittedName>
</protein>
<gene>
    <name evidence="1" type="ORF">L227DRAFT_515300</name>
</gene>
<sequence>DLSSRHGLRKAYSQFDRIYTELDAFHQLAKARNSPQLLLEVMSIFIKMCADSILKEKLFERGSFINKLMDLLDHDLTRYMGLQILLSFTYDGCRAQDVVLDAIARHSQTLSRVIQSSRPGGKVAELSLIVLSHSMQFLISRSPSTSDQPSQDASWRDALRSVFALLRRPHPSRSMMTHSLMLLVTATRKNPAYFKDDIRLNMLLVALLHARNLPTRAAAMEGLLVLCQVDSGPDAWKFDLRQLALSLKHTVPPPAALTFVSREEYPQWLQSSDSACLHRLSNEYVEAVSQAARDRDFSSLGRSIANIVQRSPLVIDGNWEELEKRMRSGQHAQSPRLHISRWSDALPECAKALRLTGTASDCDAADILDLKYLMLRDHKAEALALAKDALERNPDNAFACYVISLGGDANEGLNAATQGLRCPELTPFLRKLLLWRAVETGVWQGLEKILTADIGDQHAQERGVALLRAAYEQTDAFLAETSPDAHLRVTMLAWKILLTFLLHGSELDDHLRDIQHVCDQIDTSTAVMEFFGITIHKTRVHETRIRILRLNERSLEAWRPVIECCNAFNAPVVCSGMRAEHEVHLPAMDQAPTSEAYLGLQRCSWCGAFSATLKKCKGCGEARRVNRDDYTLAR</sequence>
<name>A0A5C2RNW1_9APHY</name>
<dbReference type="OrthoDB" id="2799691at2759"/>
<proteinExistence type="predicted"/>
<evidence type="ECO:0000313" key="1">
    <source>
        <dbReference type="EMBL" id="RPD52147.1"/>
    </source>
</evidence>
<evidence type="ECO:0000313" key="2">
    <source>
        <dbReference type="Proteomes" id="UP000313359"/>
    </source>
</evidence>
<keyword evidence="2" id="KW-1185">Reference proteome</keyword>
<accession>A0A5C2RNW1</accession>